<organism evidence="1">
    <name type="scientific">Mycobacterium xenopi 4042</name>
    <dbReference type="NCBI Taxonomy" id="1299334"/>
    <lineage>
        <taxon>Bacteria</taxon>
        <taxon>Bacillati</taxon>
        <taxon>Actinomycetota</taxon>
        <taxon>Actinomycetes</taxon>
        <taxon>Mycobacteriales</taxon>
        <taxon>Mycobacteriaceae</taxon>
        <taxon>Mycobacterium</taxon>
    </lineage>
</organism>
<sequence>MRCFGVALSPFVPLRAAIFLCGDVMTSRHRQILPHRAA</sequence>
<gene>
    <name evidence="1" type="ORF">I553_10430</name>
</gene>
<accession>X8CA12</accession>
<protein>
    <submittedName>
        <fullName evidence="1">Uncharacterized protein</fullName>
    </submittedName>
</protein>
<dbReference type="PATRIC" id="fig|1299334.3.peg.3764"/>
<proteinExistence type="predicted"/>
<comment type="caution">
    <text evidence="1">The sequence shown here is derived from an EMBL/GenBank/DDBJ whole genome shotgun (WGS) entry which is preliminary data.</text>
</comment>
<name>X8CA12_MYCXE</name>
<evidence type="ECO:0000313" key="1">
    <source>
        <dbReference type="EMBL" id="EUA52160.1"/>
    </source>
</evidence>
<reference evidence="1" key="1">
    <citation type="submission" date="2014-01" db="EMBL/GenBank/DDBJ databases">
        <authorList>
            <person name="Brown-Elliot B."/>
            <person name="Wallace R."/>
            <person name="Lenaerts A."/>
            <person name="Ordway D."/>
            <person name="DeGroote M.A."/>
            <person name="Parker T."/>
            <person name="Sizemore C."/>
            <person name="Tallon L.J."/>
            <person name="Sadzewicz L.K."/>
            <person name="Sengamalay N."/>
            <person name="Fraser C.M."/>
            <person name="Hine E."/>
            <person name="Shefchek K.A."/>
            <person name="Das S.P."/>
            <person name="Tettelin H."/>
        </authorList>
    </citation>
    <scope>NUCLEOTIDE SEQUENCE [LARGE SCALE GENOMIC DNA]</scope>
    <source>
        <strain evidence="1">4042</strain>
    </source>
</reference>
<dbReference type="EMBL" id="JAOB01000034">
    <property type="protein sequence ID" value="EUA52160.1"/>
    <property type="molecule type" value="Genomic_DNA"/>
</dbReference>
<dbReference type="AlphaFoldDB" id="X8CA12"/>